<dbReference type="PANTHER" id="PTHR10984:SF30">
    <property type="entry name" value="ENDOPLASMIC RETICULUM-GOLGI INTERMEDIATE COMPARTMENT PROTEIN 2"/>
    <property type="match status" value="1"/>
</dbReference>
<comment type="caution">
    <text evidence="9">The sequence shown here is derived from an EMBL/GenBank/DDBJ whole genome shotgun (WGS) entry which is preliminary data.</text>
</comment>
<dbReference type="AlphaFoldDB" id="A0A1D1VGG0"/>
<feature type="domain" description="Endoplasmic reticulum vesicle transporter C-terminal" evidence="7">
    <location>
        <begin position="186"/>
        <end position="350"/>
    </location>
</feature>
<dbReference type="InterPro" id="IPR045888">
    <property type="entry name" value="Erv"/>
</dbReference>
<dbReference type="InterPro" id="IPR039542">
    <property type="entry name" value="Erv_N"/>
</dbReference>
<comment type="subcellular location">
    <subcellularLocation>
        <location evidence="1">Endoplasmic reticulum-Golgi intermediate compartment membrane</location>
        <topology evidence="1">Multi-pass membrane protein</topology>
    </subcellularLocation>
</comment>
<evidence type="ECO:0000256" key="4">
    <source>
        <dbReference type="ARBA" id="ARBA00022989"/>
    </source>
</evidence>
<reference evidence="9 10" key="1">
    <citation type="journal article" date="2016" name="Nat. Commun.">
        <title>Extremotolerant tardigrade genome and improved radiotolerance of human cultured cells by tardigrade-unique protein.</title>
        <authorList>
            <person name="Hashimoto T."/>
            <person name="Horikawa D.D."/>
            <person name="Saito Y."/>
            <person name="Kuwahara H."/>
            <person name="Kozuka-Hata H."/>
            <person name="Shin-I T."/>
            <person name="Minakuchi Y."/>
            <person name="Ohishi K."/>
            <person name="Motoyama A."/>
            <person name="Aizu T."/>
            <person name="Enomoto A."/>
            <person name="Kondo K."/>
            <person name="Tanaka S."/>
            <person name="Hara Y."/>
            <person name="Koshikawa S."/>
            <person name="Sagara H."/>
            <person name="Miura T."/>
            <person name="Yokobori S."/>
            <person name="Miyagawa K."/>
            <person name="Suzuki Y."/>
            <person name="Kubo T."/>
            <person name="Oyama M."/>
            <person name="Kohara Y."/>
            <person name="Fujiyama A."/>
            <person name="Arakawa K."/>
            <person name="Katayama T."/>
            <person name="Toyoda A."/>
            <person name="Kunieda T."/>
        </authorList>
    </citation>
    <scope>NUCLEOTIDE SEQUENCE [LARGE SCALE GENOMIC DNA]</scope>
    <source>
        <strain evidence="9 10">YOKOZUNA-1</strain>
    </source>
</reference>
<organism evidence="9 10">
    <name type="scientific">Ramazzottius varieornatus</name>
    <name type="common">Water bear</name>
    <name type="synonym">Tardigrade</name>
    <dbReference type="NCBI Taxonomy" id="947166"/>
    <lineage>
        <taxon>Eukaryota</taxon>
        <taxon>Metazoa</taxon>
        <taxon>Ecdysozoa</taxon>
        <taxon>Tardigrada</taxon>
        <taxon>Eutardigrada</taxon>
        <taxon>Parachela</taxon>
        <taxon>Hypsibioidea</taxon>
        <taxon>Ramazzottiidae</taxon>
        <taxon>Ramazzottius</taxon>
    </lineage>
</organism>
<dbReference type="STRING" id="947166.A0A1D1VGG0"/>
<proteinExistence type="inferred from homology"/>
<evidence type="ECO:0000256" key="1">
    <source>
        <dbReference type="ARBA" id="ARBA00004457"/>
    </source>
</evidence>
<dbReference type="Proteomes" id="UP000186922">
    <property type="component" value="Unassembled WGS sequence"/>
</dbReference>
<dbReference type="PANTHER" id="PTHR10984">
    <property type="entry name" value="ENDOPLASMIC RETICULUM-GOLGI INTERMEDIATE COMPARTMENT PROTEIN"/>
    <property type="match status" value="1"/>
</dbReference>
<feature type="transmembrane region" description="Helical" evidence="6">
    <location>
        <begin position="332"/>
        <end position="354"/>
    </location>
</feature>
<evidence type="ECO:0000259" key="7">
    <source>
        <dbReference type="Pfam" id="PF07970"/>
    </source>
</evidence>
<dbReference type="OrthoDB" id="5541786at2759"/>
<evidence type="ECO:0000313" key="9">
    <source>
        <dbReference type="EMBL" id="GAV00710.1"/>
    </source>
</evidence>
<keyword evidence="4 6" id="KW-1133">Transmembrane helix</keyword>
<evidence type="ECO:0000256" key="3">
    <source>
        <dbReference type="ARBA" id="ARBA00022692"/>
    </source>
</evidence>
<feature type="transmembrane region" description="Helical" evidence="6">
    <location>
        <begin position="49"/>
        <end position="70"/>
    </location>
</feature>
<dbReference type="GO" id="GO:0005783">
    <property type="term" value="C:endoplasmic reticulum"/>
    <property type="evidence" value="ECO:0007669"/>
    <property type="project" value="TreeGrafter"/>
</dbReference>
<evidence type="ECO:0000313" key="10">
    <source>
        <dbReference type="Proteomes" id="UP000186922"/>
    </source>
</evidence>
<accession>A0A1D1VGG0</accession>
<evidence type="ECO:0000256" key="6">
    <source>
        <dbReference type="SAM" id="Phobius"/>
    </source>
</evidence>
<dbReference type="Pfam" id="PF13850">
    <property type="entry name" value="ERGIC_N"/>
    <property type="match status" value="1"/>
</dbReference>
<comment type="similarity">
    <text evidence="2">Belongs to the ERGIC family.</text>
</comment>
<dbReference type="GO" id="GO:0006888">
    <property type="term" value="P:endoplasmic reticulum to Golgi vesicle-mediated transport"/>
    <property type="evidence" value="ECO:0007669"/>
    <property type="project" value="TreeGrafter"/>
</dbReference>
<dbReference type="EMBL" id="BDGG01000006">
    <property type="protein sequence ID" value="GAV00710.1"/>
    <property type="molecule type" value="Genomic_DNA"/>
</dbReference>
<dbReference type="GO" id="GO:0006890">
    <property type="term" value="P:retrograde vesicle-mediated transport, Golgi to endoplasmic reticulum"/>
    <property type="evidence" value="ECO:0007669"/>
    <property type="project" value="TreeGrafter"/>
</dbReference>
<evidence type="ECO:0008006" key="11">
    <source>
        <dbReference type="Google" id="ProtNLM"/>
    </source>
</evidence>
<dbReference type="InterPro" id="IPR012936">
    <property type="entry name" value="Erv_C"/>
</dbReference>
<evidence type="ECO:0000256" key="5">
    <source>
        <dbReference type="ARBA" id="ARBA00023136"/>
    </source>
</evidence>
<dbReference type="GO" id="GO:0030134">
    <property type="term" value="C:COPII-coated ER to Golgi transport vesicle"/>
    <property type="evidence" value="ECO:0007669"/>
    <property type="project" value="TreeGrafter"/>
</dbReference>
<dbReference type="Pfam" id="PF07970">
    <property type="entry name" value="COPIIcoated_ERV"/>
    <property type="match status" value="1"/>
</dbReference>
<evidence type="ECO:0000256" key="2">
    <source>
        <dbReference type="ARBA" id="ARBA00005648"/>
    </source>
</evidence>
<feature type="domain" description="Endoplasmic reticulum vesicle transporter N-terminal" evidence="8">
    <location>
        <begin position="29"/>
        <end position="115"/>
    </location>
</feature>
<keyword evidence="5 6" id="KW-0472">Membrane</keyword>
<keyword evidence="10" id="KW-1185">Reference proteome</keyword>
<dbReference type="GO" id="GO:0033116">
    <property type="term" value="C:endoplasmic reticulum-Golgi intermediate compartment membrane"/>
    <property type="evidence" value="ECO:0007669"/>
    <property type="project" value="UniProtKB-SubCell"/>
</dbReference>
<keyword evidence="3 6" id="KW-0812">Transmembrane</keyword>
<gene>
    <name evidence="9" type="primary">RvY_11519-1</name>
    <name evidence="9" type="synonym">RvY_11519.1</name>
    <name evidence="9" type="ORF">RvY_11519</name>
</gene>
<name>A0A1D1VGG0_RAMVA</name>
<protein>
    <recommendedName>
        <fullName evidence="11">Endoplasmic reticulum vesicle transporter C-terminal domain-containing protein</fullName>
    </recommendedName>
</protein>
<evidence type="ECO:0000259" key="8">
    <source>
        <dbReference type="Pfam" id="PF13850"/>
    </source>
</evidence>
<sequence length="408" mass="45350">MDDGGLRRRKVMDRFHEASPSSDTVQRIAKLDVFPKIPSDFKKSTNCGAFLTLLCVGFIVLMVVAEFVHYRSSGLEFSYTVDKDFSSKLPFAVDITIAMPCEAIGADIVDLVNENINVEGGLNEEPAYFELSPDEEREFQHRRMLNTYITEEYHALHRLLWSTGYRSSNAQPHAKKFVWRGNVPPDACRIYGLVHVNKMAGNFHVLTGKALHGADIHAHISLFVSESATNFSHRIDRLGFGLSDYSIVNPLDAELKITDKHSVSYQYNLKVVPTEVRMRSASAMTYQYGVQATERALNHSTGSHGVPGIFVKYDINPLKIVVTEQPVPVVHFLVRICGVVGGIFATTGIISSLVNMVMQRVFGRQADKKLPVYQTSQESVQKSPVSPAAPPNALFAHLTLTDGHTGLR</sequence>